<organism evidence="3 4">
    <name type="scientific">Saccharopolyspora phatthalungensis</name>
    <dbReference type="NCBI Taxonomy" id="664693"/>
    <lineage>
        <taxon>Bacteria</taxon>
        <taxon>Bacillati</taxon>
        <taxon>Actinomycetota</taxon>
        <taxon>Actinomycetes</taxon>
        <taxon>Pseudonocardiales</taxon>
        <taxon>Pseudonocardiaceae</taxon>
        <taxon>Saccharopolyspora</taxon>
    </lineage>
</organism>
<dbReference type="AlphaFoldDB" id="A0A840QDJ9"/>
<keyword evidence="2" id="KW-0812">Transmembrane</keyword>
<keyword evidence="2" id="KW-0472">Membrane</keyword>
<keyword evidence="4" id="KW-1185">Reference proteome</keyword>
<dbReference type="Proteomes" id="UP000584374">
    <property type="component" value="Unassembled WGS sequence"/>
</dbReference>
<evidence type="ECO:0000313" key="4">
    <source>
        <dbReference type="Proteomes" id="UP000584374"/>
    </source>
</evidence>
<evidence type="ECO:0000256" key="1">
    <source>
        <dbReference type="SAM" id="MobiDB-lite"/>
    </source>
</evidence>
<sequence>MLSANERIPDPETTPTTTSSAKSPECRAVEPKASARTVTVGEPDAERLYRTAFSCIVVGAVAVHWIARLSLDEVRARRAERRRARQR</sequence>
<protein>
    <submittedName>
        <fullName evidence="3">Uncharacterized protein</fullName>
    </submittedName>
</protein>
<accession>A0A840QDJ9</accession>
<dbReference type="EMBL" id="JACHIW010000001">
    <property type="protein sequence ID" value="MBB5156728.1"/>
    <property type="molecule type" value="Genomic_DNA"/>
</dbReference>
<gene>
    <name evidence="3" type="ORF">BJ970_004262</name>
</gene>
<reference evidence="3 4" key="1">
    <citation type="submission" date="2020-08" db="EMBL/GenBank/DDBJ databases">
        <title>Sequencing the genomes of 1000 actinobacteria strains.</title>
        <authorList>
            <person name="Klenk H.-P."/>
        </authorList>
    </citation>
    <scope>NUCLEOTIDE SEQUENCE [LARGE SCALE GENOMIC DNA]</scope>
    <source>
        <strain evidence="3 4">DSM 45584</strain>
    </source>
</reference>
<dbReference type="RefSeq" id="WP_184727807.1">
    <property type="nucleotide sequence ID" value="NZ_JACHIW010000001.1"/>
</dbReference>
<evidence type="ECO:0000256" key="2">
    <source>
        <dbReference type="SAM" id="Phobius"/>
    </source>
</evidence>
<comment type="caution">
    <text evidence="3">The sequence shown here is derived from an EMBL/GenBank/DDBJ whole genome shotgun (WGS) entry which is preliminary data.</text>
</comment>
<feature type="region of interest" description="Disordered" evidence="1">
    <location>
        <begin position="1"/>
        <end position="38"/>
    </location>
</feature>
<proteinExistence type="predicted"/>
<name>A0A840QDJ9_9PSEU</name>
<evidence type="ECO:0000313" key="3">
    <source>
        <dbReference type="EMBL" id="MBB5156728.1"/>
    </source>
</evidence>
<keyword evidence="2" id="KW-1133">Transmembrane helix</keyword>
<feature type="transmembrane region" description="Helical" evidence="2">
    <location>
        <begin position="51"/>
        <end position="71"/>
    </location>
</feature>